<dbReference type="GO" id="GO:0022857">
    <property type="term" value="F:transmembrane transporter activity"/>
    <property type="evidence" value="ECO:0007669"/>
    <property type="project" value="TreeGrafter"/>
</dbReference>
<evidence type="ECO:0000256" key="2">
    <source>
        <dbReference type="ARBA" id="ARBA00022840"/>
    </source>
</evidence>
<dbReference type="Pfam" id="PF00005">
    <property type="entry name" value="ABC_tran"/>
    <property type="match status" value="1"/>
</dbReference>
<dbReference type="SMART" id="SM00382">
    <property type="entry name" value="AAA"/>
    <property type="match status" value="1"/>
</dbReference>
<evidence type="ECO:0000259" key="3">
    <source>
        <dbReference type="PROSITE" id="PS50893"/>
    </source>
</evidence>
<dbReference type="InterPro" id="IPR003593">
    <property type="entry name" value="AAA+_ATPase"/>
</dbReference>
<dbReference type="Proteomes" id="UP000662873">
    <property type="component" value="Chromosome"/>
</dbReference>
<accession>A0A809S424</accession>
<dbReference type="PROSITE" id="PS50893">
    <property type="entry name" value="ABC_TRANSPORTER_2"/>
    <property type="match status" value="1"/>
</dbReference>
<proteinExistence type="predicted"/>
<evidence type="ECO:0000256" key="1">
    <source>
        <dbReference type="ARBA" id="ARBA00022741"/>
    </source>
</evidence>
<organism evidence="4 5">
    <name type="scientific">Candidatus Nitrosymbiomonas proteolyticus</name>
    <dbReference type="NCBI Taxonomy" id="2608984"/>
    <lineage>
        <taxon>Bacteria</taxon>
        <taxon>Bacillati</taxon>
        <taxon>Armatimonadota</taxon>
        <taxon>Armatimonadota incertae sedis</taxon>
        <taxon>Candidatus Nitrosymbiomonas</taxon>
    </lineage>
</organism>
<reference evidence="4" key="1">
    <citation type="journal article" name="DNA Res.">
        <title>The physiological potential of anammox bacteria as revealed by their core genome structure.</title>
        <authorList>
            <person name="Okubo T."/>
            <person name="Toyoda A."/>
            <person name="Fukuhara K."/>
            <person name="Uchiyama I."/>
            <person name="Harigaya Y."/>
            <person name="Kuroiwa M."/>
            <person name="Suzuki T."/>
            <person name="Murakami Y."/>
            <person name="Suwa Y."/>
            <person name="Takami H."/>
        </authorList>
    </citation>
    <scope>NUCLEOTIDE SEQUENCE</scope>
    <source>
        <strain evidence="4">317325-2</strain>
    </source>
</reference>
<dbReference type="EMBL" id="AP021858">
    <property type="protein sequence ID" value="BBO23377.1"/>
    <property type="molecule type" value="Genomic_DNA"/>
</dbReference>
<keyword evidence="2 4" id="KW-0067">ATP-binding</keyword>
<dbReference type="GO" id="GO:0016887">
    <property type="term" value="F:ATP hydrolysis activity"/>
    <property type="evidence" value="ECO:0007669"/>
    <property type="project" value="InterPro"/>
</dbReference>
<dbReference type="GO" id="GO:0005524">
    <property type="term" value="F:ATP binding"/>
    <property type="evidence" value="ECO:0007669"/>
    <property type="project" value="UniProtKB-KW"/>
</dbReference>
<dbReference type="InterPro" id="IPR015854">
    <property type="entry name" value="ABC_transpr_LolD-like"/>
</dbReference>
<feature type="domain" description="ABC transporter" evidence="3">
    <location>
        <begin position="2"/>
        <end position="218"/>
    </location>
</feature>
<dbReference type="PANTHER" id="PTHR24220:SF685">
    <property type="entry name" value="ABC TRANSPORTER RELATED"/>
    <property type="match status" value="1"/>
</dbReference>
<dbReference type="PROSITE" id="PS00211">
    <property type="entry name" value="ABC_TRANSPORTER_1"/>
    <property type="match status" value="1"/>
</dbReference>
<evidence type="ECO:0000313" key="5">
    <source>
        <dbReference type="Proteomes" id="UP000662873"/>
    </source>
</evidence>
<dbReference type="Gene3D" id="3.40.50.300">
    <property type="entry name" value="P-loop containing nucleotide triphosphate hydrolases"/>
    <property type="match status" value="1"/>
</dbReference>
<gene>
    <name evidence="4" type="ORF">NPRO_09720</name>
</gene>
<dbReference type="KEGG" id="npy:NPRO_09720"/>
<dbReference type="InterPro" id="IPR003439">
    <property type="entry name" value="ABC_transporter-like_ATP-bd"/>
</dbReference>
<sequence>MIRADRTSLIYEDHGRKVHACDKIDLEIRQGEFVGILGPSGSGKSSLLYLLSGLKSPTSGNVYWEGSPIHLRSDDERSYLRLREFGFVFQQPYLIGYLTALENVILSDPANWRHGVELLEEVGLSSNAHRRPHELSVGERQRVAVARALFSRPKVVFADEPTAALDHVTGERIVRLLNKRRGEGALVMVTHDPSMLGEADRVLHLVDGRLHENPSSQLPPR</sequence>
<evidence type="ECO:0000313" key="4">
    <source>
        <dbReference type="EMBL" id="BBO23377.1"/>
    </source>
</evidence>
<protein>
    <submittedName>
        <fullName evidence="4">ABC transporter ATP-binding protein</fullName>
    </submittedName>
</protein>
<dbReference type="InterPro" id="IPR027417">
    <property type="entry name" value="P-loop_NTPase"/>
</dbReference>
<dbReference type="PANTHER" id="PTHR24220">
    <property type="entry name" value="IMPORT ATP-BINDING PROTEIN"/>
    <property type="match status" value="1"/>
</dbReference>
<keyword evidence="1" id="KW-0547">Nucleotide-binding</keyword>
<dbReference type="GO" id="GO:0005886">
    <property type="term" value="C:plasma membrane"/>
    <property type="evidence" value="ECO:0007669"/>
    <property type="project" value="TreeGrafter"/>
</dbReference>
<name>A0A809S424_9BACT</name>
<dbReference type="AlphaFoldDB" id="A0A809S424"/>
<dbReference type="InterPro" id="IPR017871">
    <property type="entry name" value="ABC_transporter-like_CS"/>
</dbReference>
<dbReference type="SUPFAM" id="SSF52540">
    <property type="entry name" value="P-loop containing nucleoside triphosphate hydrolases"/>
    <property type="match status" value="1"/>
</dbReference>